<accession>A0A0R1S3Q8</accession>
<keyword evidence="1" id="KW-0812">Transmembrane</keyword>
<feature type="transmembrane region" description="Helical" evidence="1">
    <location>
        <begin position="69"/>
        <end position="87"/>
    </location>
</feature>
<keyword evidence="1" id="KW-0472">Membrane</keyword>
<dbReference type="PATRIC" id="fig|1423747.3.peg.682"/>
<feature type="transmembrane region" description="Helical" evidence="1">
    <location>
        <begin position="93"/>
        <end position="110"/>
    </location>
</feature>
<evidence type="ECO:0008006" key="4">
    <source>
        <dbReference type="Google" id="ProtNLM"/>
    </source>
</evidence>
<dbReference type="eggNOG" id="ENOG5030ARB">
    <property type="taxonomic scope" value="Bacteria"/>
</dbReference>
<comment type="caution">
    <text evidence="2">The sequence shown here is derived from an EMBL/GenBank/DDBJ whole genome shotgun (WGS) entry which is preliminary data.</text>
</comment>
<feature type="transmembrane region" description="Helical" evidence="1">
    <location>
        <begin position="14"/>
        <end position="37"/>
    </location>
</feature>
<proteinExistence type="predicted"/>
<reference evidence="2 3" key="1">
    <citation type="journal article" date="2015" name="Genome Announc.">
        <title>Expanding the biotechnology potential of lactobacilli through comparative genomics of 213 strains and associated genera.</title>
        <authorList>
            <person name="Sun Z."/>
            <person name="Harris H.M."/>
            <person name="McCann A."/>
            <person name="Guo C."/>
            <person name="Argimon S."/>
            <person name="Zhang W."/>
            <person name="Yang X."/>
            <person name="Jeffery I.B."/>
            <person name="Cooney J.C."/>
            <person name="Kagawa T.F."/>
            <person name="Liu W."/>
            <person name="Song Y."/>
            <person name="Salvetti E."/>
            <person name="Wrobel A."/>
            <person name="Rasinkangas P."/>
            <person name="Parkhill J."/>
            <person name="Rea M.C."/>
            <person name="O'Sullivan O."/>
            <person name="Ritari J."/>
            <person name="Douillard F.P."/>
            <person name="Paul Ross R."/>
            <person name="Yang R."/>
            <person name="Briner A.E."/>
            <person name="Felis G.E."/>
            <person name="de Vos W.M."/>
            <person name="Barrangou R."/>
            <person name="Klaenhammer T.R."/>
            <person name="Caufield P.W."/>
            <person name="Cui Y."/>
            <person name="Zhang H."/>
            <person name="O'Toole P.W."/>
        </authorList>
    </citation>
    <scope>NUCLEOTIDE SEQUENCE [LARGE SCALE GENOMIC DNA]</scope>
    <source>
        <strain evidence="2 3">DSM 14340</strain>
    </source>
</reference>
<keyword evidence="1" id="KW-1133">Transmembrane helix</keyword>
<dbReference type="OrthoDB" id="2315763at2"/>
<feature type="transmembrane region" description="Helical" evidence="1">
    <location>
        <begin position="43"/>
        <end position="62"/>
    </location>
</feature>
<evidence type="ECO:0000256" key="1">
    <source>
        <dbReference type="SAM" id="Phobius"/>
    </source>
</evidence>
<evidence type="ECO:0000313" key="3">
    <source>
        <dbReference type="Proteomes" id="UP000051264"/>
    </source>
</evidence>
<sequence length="114" mass="13664">MNKLKQNRFLQQVWVRYFLVALVLAVLLPLIFGWLGISKTWRVGLLFMLINGCAAFMIGYRIQKTRAPWYHILYLPVLFALMVVVRYADYNYWFVPIYFLLSYLGINTAYERRK</sequence>
<protein>
    <recommendedName>
        <fullName evidence="4">Integral membrane protein</fullName>
    </recommendedName>
</protein>
<organism evidence="2 3">
    <name type="scientific">Latilactobacillus fuchuensis DSM 14340 = JCM 11249</name>
    <dbReference type="NCBI Taxonomy" id="1423747"/>
    <lineage>
        <taxon>Bacteria</taxon>
        <taxon>Bacillati</taxon>
        <taxon>Bacillota</taxon>
        <taxon>Bacilli</taxon>
        <taxon>Lactobacillales</taxon>
        <taxon>Lactobacillaceae</taxon>
        <taxon>Latilactobacillus</taxon>
    </lineage>
</organism>
<name>A0A0R1S3Q8_9LACO</name>
<gene>
    <name evidence="2" type="ORF">FC69_GL000667</name>
</gene>
<dbReference type="STRING" id="1423747.FC69_GL000667"/>
<evidence type="ECO:0000313" key="2">
    <source>
        <dbReference type="EMBL" id="KRL61450.1"/>
    </source>
</evidence>
<dbReference type="AlphaFoldDB" id="A0A0R1S3Q8"/>
<dbReference type="Proteomes" id="UP000051264">
    <property type="component" value="Unassembled WGS sequence"/>
</dbReference>
<dbReference type="RefSeq" id="WP_025082528.1">
    <property type="nucleotide sequence ID" value="NZ_AZEX01000018.1"/>
</dbReference>
<dbReference type="EMBL" id="AZEX01000018">
    <property type="protein sequence ID" value="KRL61450.1"/>
    <property type="molecule type" value="Genomic_DNA"/>
</dbReference>